<dbReference type="Gene3D" id="1.20.1250.20">
    <property type="entry name" value="MFS general substrate transporter like domains"/>
    <property type="match status" value="1"/>
</dbReference>
<feature type="transmembrane region" description="Helical" evidence="5">
    <location>
        <begin position="256"/>
        <end position="278"/>
    </location>
</feature>
<feature type="chain" id="PRO_5042122801" description="MFS general substrate transporter" evidence="6">
    <location>
        <begin position="28"/>
        <end position="500"/>
    </location>
</feature>
<keyword evidence="8" id="KW-1185">Reference proteome</keyword>
<dbReference type="SUPFAM" id="SSF103473">
    <property type="entry name" value="MFS general substrate transporter"/>
    <property type="match status" value="1"/>
</dbReference>
<keyword evidence="6" id="KW-0732">Signal</keyword>
<feature type="transmembrane region" description="Helical" evidence="5">
    <location>
        <begin position="290"/>
        <end position="316"/>
    </location>
</feature>
<protein>
    <recommendedName>
        <fullName evidence="9">MFS general substrate transporter</fullName>
    </recommendedName>
</protein>
<evidence type="ECO:0000256" key="6">
    <source>
        <dbReference type="SAM" id="SignalP"/>
    </source>
</evidence>
<sequence>MGPSPSPSSWRSRAPAVLPLILLYVIAESLTEFSVAGIFQAIECQKAPPAHPPEIPCQSPEVRKAASRDRATYVVITTVLGMLVSGPFSRALDFSGRKKTVGIAVSVQLISTGLRVLVASYTAYQTTPALLVIAVIQGLGGGPIVFRAAHLALMSDSSSATTRSLHFFLARVTATAGSVIAASGAIPLLITENISALLLVSQGCWIFYLVYLTFILREAQVSSASASSESGFTPRSLYKATIDPLILFFGKLRHGLLWAGGVVLILPMAEQCTLLYFMHIFDSERASVQAMYLVLSSGAAGMMSLLVVLPLTTAFYRRRYGKKVIVEGTATTPTERTPLLKDETKLQKADAVPTPPSTTTLSPNSLSISQDLFVVRASFVAFVIGTLAMIFRSSVLGLTIGFSIYALASPFQPAIQSLASQVAKPNQQGRILTVLVVIDNLATEIINPRLLSRYGGPPDQDPTFAIYASAVARKIVGWLSRYSRFDFANAAFSVTLCVQW</sequence>
<feature type="transmembrane region" description="Helical" evidence="5">
    <location>
        <begin position="71"/>
        <end position="89"/>
    </location>
</feature>
<comment type="subcellular location">
    <subcellularLocation>
        <location evidence="1">Membrane</location>
        <topology evidence="1">Multi-pass membrane protein</topology>
    </subcellularLocation>
</comment>
<evidence type="ECO:0000256" key="2">
    <source>
        <dbReference type="ARBA" id="ARBA00022692"/>
    </source>
</evidence>
<gene>
    <name evidence="7" type="ORF">NLI96_g3849</name>
</gene>
<keyword evidence="3 5" id="KW-1133">Transmembrane helix</keyword>
<comment type="caution">
    <text evidence="7">The sequence shown here is derived from an EMBL/GenBank/DDBJ whole genome shotgun (WGS) entry which is preliminary data.</text>
</comment>
<evidence type="ECO:0000313" key="8">
    <source>
        <dbReference type="Proteomes" id="UP001212997"/>
    </source>
</evidence>
<dbReference type="GO" id="GO:0016020">
    <property type="term" value="C:membrane"/>
    <property type="evidence" value="ECO:0007669"/>
    <property type="project" value="UniProtKB-SubCell"/>
</dbReference>
<evidence type="ECO:0000256" key="3">
    <source>
        <dbReference type="ARBA" id="ARBA00022989"/>
    </source>
</evidence>
<organism evidence="7 8">
    <name type="scientific">Meripilus lineatus</name>
    <dbReference type="NCBI Taxonomy" id="2056292"/>
    <lineage>
        <taxon>Eukaryota</taxon>
        <taxon>Fungi</taxon>
        <taxon>Dikarya</taxon>
        <taxon>Basidiomycota</taxon>
        <taxon>Agaricomycotina</taxon>
        <taxon>Agaricomycetes</taxon>
        <taxon>Polyporales</taxon>
        <taxon>Meripilaceae</taxon>
        <taxon>Meripilus</taxon>
    </lineage>
</organism>
<dbReference type="GO" id="GO:0022857">
    <property type="term" value="F:transmembrane transporter activity"/>
    <property type="evidence" value="ECO:0007669"/>
    <property type="project" value="TreeGrafter"/>
</dbReference>
<evidence type="ECO:0000313" key="7">
    <source>
        <dbReference type="EMBL" id="KAJ3486969.1"/>
    </source>
</evidence>
<dbReference type="AlphaFoldDB" id="A0AAD5V5Z9"/>
<evidence type="ECO:0000256" key="5">
    <source>
        <dbReference type="SAM" id="Phobius"/>
    </source>
</evidence>
<evidence type="ECO:0008006" key="9">
    <source>
        <dbReference type="Google" id="ProtNLM"/>
    </source>
</evidence>
<dbReference type="Proteomes" id="UP001212997">
    <property type="component" value="Unassembled WGS sequence"/>
</dbReference>
<feature type="signal peptide" evidence="6">
    <location>
        <begin position="1"/>
        <end position="27"/>
    </location>
</feature>
<proteinExistence type="predicted"/>
<accession>A0AAD5V5Z9</accession>
<feature type="transmembrane region" description="Helical" evidence="5">
    <location>
        <begin position="196"/>
        <end position="216"/>
    </location>
</feature>
<name>A0AAD5V5Z9_9APHY</name>
<keyword evidence="4 5" id="KW-0472">Membrane</keyword>
<dbReference type="PANTHER" id="PTHR23507:SF1">
    <property type="entry name" value="FI18259P1-RELATED"/>
    <property type="match status" value="1"/>
</dbReference>
<dbReference type="InterPro" id="IPR036259">
    <property type="entry name" value="MFS_trans_sf"/>
</dbReference>
<dbReference type="PANTHER" id="PTHR23507">
    <property type="entry name" value="ZGC:174356"/>
    <property type="match status" value="1"/>
</dbReference>
<reference evidence="7" key="1">
    <citation type="submission" date="2022-07" db="EMBL/GenBank/DDBJ databases">
        <title>Genome Sequence of Physisporinus lineatus.</title>
        <authorList>
            <person name="Buettner E."/>
        </authorList>
    </citation>
    <scope>NUCLEOTIDE SEQUENCE</scope>
    <source>
        <strain evidence="7">VT162</strain>
    </source>
</reference>
<dbReference type="EMBL" id="JANAWD010000105">
    <property type="protein sequence ID" value="KAJ3486969.1"/>
    <property type="molecule type" value="Genomic_DNA"/>
</dbReference>
<keyword evidence="2 5" id="KW-0812">Transmembrane</keyword>
<evidence type="ECO:0000256" key="4">
    <source>
        <dbReference type="ARBA" id="ARBA00023136"/>
    </source>
</evidence>
<feature type="transmembrane region" description="Helical" evidence="5">
    <location>
        <begin position="130"/>
        <end position="153"/>
    </location>
</feature>
<feature type="transmembrane region" description="Helical" evidence="5">
    <location>
        <begin position="379"/>
        <end position="408"/>
    </location>
</feature>
<feature type="transmembrane region" description="Helical" evidence="5">
    <location>
        <begin position="165"/>
        <end position="190"/>
    </location>
</feature>
<evidence type="ECO:0000256" key="1">
    <source>
        <dbReference type="ARBA" id="ARBA00004141"/>
    </source>
</evidence>